<dbReference type="Proteomes" id="UP000184268">
    <property type="component" value="Unassembled WGS sequence"/>
</dbReference>
<gene>
    <name evidence="1" type="ORF">SAMN02745129_2551</name>
</gene>
<protein>
    <submittedName>
        <fullName evidence="1">Uncharacterized protein</fullName>
    </submittedName>
</protein>
<evidence type="ECO:0000313" key="2">
    <source>
        <dbReference type="Proteomes" id="UP000184268"/>
    </source>
</evidence>
<organism evidence="1 2">
    <name type="scientific">Ferrimonas marina</name>
    <dbReference type="NCBI Taxonomy" id="299255"/>
    <lineage>
        <taxon>Bacteria</taxon>
        <taxon>Pseudomonadati</taxon>
        <taxon>Pseudomonadota</taxon>
        <taxon>Gammaproteobacteria</taxon>
        <taxon>Alteromonadales</taxon>
        <taxon>Ferrimonadaceae</taxon>
        <taxon>Ferrimonas</taxon>
    </lineage>
</organism>
<dbReference type="RefSeq" id="WP_067655199.1">
    <property type="nucleotide sequence ID" value="NZ_FQXG01000003.1"/>
</dbReference>
<proteinExistence type="predicted"/>
<evidence type="ECO:0000313" key="1">
    <source>
        <dbReference type="EMBL" id="SHH61871.1"/>
    </source>
</evidence>
<dbReference type="AlphaFoldDB" id="A0A1M5UG04"/>
<dbReference type="STRING" id="299255.SAMN02745129_2551"/>
<reference evidence="1 2" key="1">
    <citation type="submission" date="2016-11" db="EMBL/GenBank/DDBJ databases">
        <authorList>
            <person name="Jaros S."/>
            <person name="Januszkiewicz K."/>
            <person name="Wedrychowicz H."/>
        </authorList>
    </citation>
    <scope>NUCLEOTIDE SEQUENCE [LARGE SCALE GENOMIC DNA]</scope>
    <source>
        <strain evidence="1 2">DSM 16917</strain>
    </source>
</reference>
<sequence>MSTTCTREILKDLAGVAQIVLLSHRGPVTLPQFDKALHVSLKSCYGFGSVTIPTVVVESTYNALKGNDDTLAFTKDHGPRAKAIILGDDPHCDSQLQRFLESVCRKNLTQWRTAAKTLIDQHCTHLLGCSLDHEHVYGTTGMTQNINLAGKSLHIEFDQPETPQKKVIDNRIASPRVQLSLSLPSEADSSIRFSDYFFDTETLPPQERSGCLVALKQFANNAGSVRLTHLPVVIVAGYIEAQAQQHCGLIPRAVTRELLETMAPLSHDHAPGTLGNHDPDTHMLYCGGPQYEGTQAASRSFSALSKRAQDHLNKKDGLHFELGREATR</sequence>
<accession>A0A1M5UG04</accession>
<dbReference type="EMBL" id="FQXG01000003">
    <property type="protein sequence ID" value="SHH61871.1"/>
    <property type="molecule type" value="Genomic_DNA"/>
</dbReference>
<name>A0A1M5UG04_9GAMM</name>
<keyword evidence="2" id="KW-1185">Reference proteome</keyword>